<dbReference type="PROSITE" id="PS50975">
    <property type="entry name" value="ATP_GRASP"/>
    <property type="match status" value="1"/>
</dbReference>
<dbReference type="SUPFAM" id="SSF51246">
    <property type="entry name" value="Rudiment single hybrid motif"/>
    <property type="match status" value="1"/>
</dbReference>
<dbReference type="Pfam" id="PF02844">
    <property type="entry name" value="GARS_N"/>
    <property type="match status" value="1"/>
</dbReference>
<dbReference type="InterPro" id="IPR020561">
    <property type="entry name" value="PRibGlycinamid_synth_ATP-grasp"/>
</dbReference>
<comment type="cofactor">
    <cofactor evidence="1">
        <name>Mn(2+)</name>
        <dbReference type="ChEBI" id="CHEBI:29035"/>
    </cofactor>
</comment>
<dbReference type="SMART" id="SM01209">
    <property type="entry name" value="GARS_A"/>
    <property type="match status" value="1"/>
</dbReference>
<keyword evidence="8 13" id="KW-0067">ATP-binding</keyword>
<dbReference type="Gene3D" id="3.30.1490.20">
    <property type="entry name" value="ATP-grasp fold, A domain"/>
    <property type="match status" value="1"/>
</dbReference>
<dbReference type="InterPro" id="IPR020559">
    <property type="entry name" value="PRibGlycinamide_synth_CS"/>
</dbReference>
<accession>A0ABV7JH97</accession>
<evidence type="ECO:0000256" key="8">
    <source>
        <dbReference type="ARBA" id="ARBA00022840"/>
    </source>
</evidence>
<dbReference type="NCBIfam" id="TIGR00877">
    <property type="entry name" value="purD"/>
    <property type="match status" value="1"/>
</dbReference>
<dbReference type="SUPFAM" id="SSF56059">
    <property type="entry name" value="Glutathione synthetase ATP-binding domain-like"/>
    <property type="match status" value="1"/>
</dbReference>
<dbReference type="InterPro" id="IPR016185">
    <property type="entry name" value="PreATP-grasp_dom_sf"/>
</dbReference>
<evidence type="ECO:0000256" key="5">
    <source>
        <dbReference type="ARBA" id="ARBA00022598"/>
    </source>
</evidence>
<protein>
    <recommendedName>
        <fullName evidence="4 12">Phosphoribosylamine--glycine ligase</fullName>
        <ecNumber evidence="4 12">6.3.4.13</ecNumber>
    </recommendedName>
    <alternativeName>
        <fullName evidence="12">GARS</fullName>
    </alternativeName>
    <alternativeName>
        <fullName evidence="10 12">Glycinamide ribonucleotide synthetase</fullName>
    </alternativeName>
    <alternativeName>
        <fullName evidence="11 12">Phosphoribosylglycinamide synthetase</fullName>
    </alternativeName>
</protein>
<evidence type="ECO:0000256" key="9">
    <source>
        <dbReference type="ARBA" id="ARBA00038345"/>
    </source>
</evidence>
<dbReference type="Pfam" id="PF02843">
    <property type="entry name" value="GARS_C"/>
    <property type="match status" value="1"/>
</dbReference>
<organism evidence="15 16">
    <name type="scientific">Marinicella sediminis</name>
    <dbReference type="NCBI Taxonomy" id="1792834"/>
    <lineage>
        <taxon>Bacteria</taxon>
        <taxon>Pseudomonadati</taxon>
        <taxon>Pseudomonadota</taxon>
        <taxon>Gammaproteobacteria</taxon>
        <taxon>Lysobacterales</taxon>
        <taxon>Marinicellaceae</taxon>
        <taxon>Marinicella</taxon>
    </lineage>
</organism>
<comment type="pathway">
    <text evidence="3 12">Purine metabolism; IMP biosynthesis via de novo pathway; N(1)-(5-phospho-D-ribosyl)glycinamide from 5-phospho-alpha-D-ribose 1-diphosphate: step 2/2.</text>
</comment>
<dbReference type="SMART" id="SM01210">
    <property type="entry name" value="GARS_C"/>
    <property type="match status" value="1"/>
</dbReference>
<evidence type="ECO:0000256" key="7">
    <source>
        <dbReference type="ARBA" id="ARBA00022755"/>
    </source>
</evidence>
<dbReference type="PANTHER" id="PTHR43472:SF1">
    <property type="entry name" value="PHOSPHORIBOSYLAMINE--GLYCINE LIGASE, CHLOROPLASTIC"/>
    <property type="match status" value="1"/>
</dbReference>
<evidence type="ECO:0000313" key="16">
    <source>
        <dbReference type="Proteomes" id="UP001595533"/>
    </source>
</evidence>
<dbReference type="EMBL" id="JBHRTS010000005">
    <property type="protein sequence ID" value="MFC3194772.1"/>
    <property type="molecule type" value="Genomic_DNA"/>
</dbReference>
<name>A0ABV7JH97_9GAMM</name>
<comment type="caution">
    <text evidence="15">The sequence shown here is derived from an EMBL/GenBank/DDBJ whole genome shotgun (WGS) entry which is preliminary data.</text>
</comment>
<proteinExistence type="inferred from homology"/>
<evidence type="ECO:0000256" key="11">
    <source>
        <dbReference type="ARBA" id="ARBA00042864"/>
    </source>
</evidence>
<dbReference type="RefSeq" id="WP_077410935.1">
    <property type="nucleotide sequence ID" value="NZ_JBHRTS010000005.1"/>
</dbReference>
<dbReference type="InterPro" id="IPR020560">
    <property type="entry name" value="PRibGlycinamide_synth_C-dom"/>
</dbReference>
<evidence type="ECO:0000256" key="12">
    <source>
        <dbReference type="HAMAP-Rule" id="MF_00138"/>
    </source>
</evidence>
<gene>
    <name evidence="12 15" type="primary">purD</name>
    <name evidence="15" type="ORF">ACFODZ_11030</name>
</gene>
<dbReference type="InterPro" id="IPR020562">
    <property type="entry name" value="PRibGlycinamide_synth_N"/>
</dbReference>
<dbReference type="Pfam" id="PF01071">
    <property type="entry name" value="GARS_A"/>
    <property type="match status" value="1"/>
</dbReference>
<dbReference type="SUPFAM" id="SSF52440">
    <property type="entry name" value="PreATP-grasp domain"/>
    <property type="match status" value="1"/>
</dbReference>
<dbReference type="HAMAP" id="MF_00138">
    <property type="entry name" value="GARS"/>
    <property type="match status" value="1"/>
</dbReference>
<evidence type="ECO:0000256" key="10">
    <source>
        <dbReference type="ARBA" id="ARBA00042242"/>
    </source>
</evidence>
<dbReference type="InterPro" id="IPR000115">
    <property type="entry name" value="PRibGlycinamide_synth"/>
</dbReference>
<dbReference type="InterPro" id="IPR011054">
    <property type="entry name" value="Rudment_hybrid_motif"/>
</dbReference>
<keyword evidence="7 12" id="KW-0658">Purine biosynthesis</keyword>
<feature type="domain" description="ATP-grasp" evidence="14">
    <location>
        <begin position="110"/>
        <end position="317"/>
    </location>
</feature>
<dbReference type="PROSITE" id="PS00184">
    <property type="entry name" value="GARS"/>
    <property type="match status" value="1"/>
</dbReference>
<dbReference type="InterPro" id="IPR037123">
    <property type="entry name" value="PRibGlycinamide_synth_C_sf"/>
</dbReference>
<evidence type="ECO:0000313" key="15">
    <source>
        <dbReference type="EMBL" id="MFC3194772.1"/>
    </source>
</evidence>
<keyword evidence="16" id="KW-1185">Reference proteome</keyword>
<comment type="catalytic activity">
    <reaction evidence="12">
        <text>5-phospho-beta-D-ribosylamine + glycine + ATP = N(1)-(5-phospho-beta-D-ribosyl)glycinamide + ADP + phosphate + H(+)</text>
        <dbReference type="Rhea" id="RHEA:17453"/>
        <dbReference type="ChEBI" id="CHEBI:15378"/>
        <dbReference type="ChEBI" id="CHEBI:30616"/>
        <dbReference type="ChEBI" id="CHEBI:43474"/>
        <dbReference type="ChEBI" id="CHEBI:57305"/>
        <dbReference type="ChEBI" id="CHEBI:58681"/>
        <dbReference type="ChEBI" id="CHEBI:143788"/>
        <dbReference type="ChEBI" id="CHEBI:456216"/>
        <dbReference type="EC" id="6.3.4.13"/>
    </reaction>
</comment>
<evidence type="ECO:0000256" key="6">
    <source>
        <dbReference type="ARBA" id="ARBA00022741"/>
    </source>
</evidence>
<sequence length="424" mass="45315">MNKVLVIGSGGREHALAWRMSLSTTVAQTFVAPGNAGTELEPLLTNVDLDVSDFSAVISFCQQNQITLVVVGPEQPLVDGMVDALSAAGIACFGPNQQAAQLEGSKAFAKDFLSRHNIPTAAYGEFTEVAPAIEFLSSQDMPIVIKADGLAAGKGVVIAETQPEAEDTVRDMLADNAFGEAGSRIIIEEFLQGEEASYIVIADGKNFIPMATSQDHKARDNGDLGPNTGGMGAYSPAPVVTPAIDQQVAEQVIQATLDGMAKDGMPFTGFLYAGLMIDSQGQAKVLEFNVRFGDPETQPIMTRLRSNLDELCLAAINGSLAKAHCLWDERYALGVVMAEEGYPMAYEKGHAIQGLGLVNEDIKVFHAGTRQSDGQVFTHGGRVLCVCALDDSLGEAQKKAYQAVKRISWGSEYYRTDIGFKAIR</sequence>
<keyword evidence="6 13" id="KW-0547">Nucleotide-binding</keyword>
<evidence type="ECO:0000256" key="4">
    <source>
        <dbReference type="ARBA" id="ARBA00013255"/>
    </source>
</evidence>
<dbReference type="GO" id="GO:0004637">
    <property type="term" value="F:phosphoribosylamine-glycine ligase activity"/>
    <property type="evidence" value="ECO:0007669"/>
    <property type="project" value="UniProtKB-EC"/>
</dbReference>
<evidence type="ECO:0000259" key="14">
    <source>
        <dbReference type="PROSITE" id="PS50975"/>
    </source>
</evidence>
<keyword evidence="5 12" id="KW-0436">Ligase</keyword>
<evidence type="ECO:0000256" key="3">
    <source>
        <dbReference type="ARBA" id="ARBA00005174"/>
    </source>
</evidence>
<comment type="cofactor">
    <cofactor evidence="2">
        <name>Mg(2+)</name>
        <dbReference type="ChEBI" id="CHEBI:18420"/>
    </cofactor>
</comment>
<evidence type="ECO:0000256" key="2">
    <source>
        <dbReference type="ARBA" id="ARBA00001946"/>
    </source>
</evidence>
<dbReference type="EC" id="6.3.4.13" evidence="4 12"/>
<dbReference type="Proteomes" id="UP001595533">
    <property type="component" value="Unassembled WGS sequence"/>
</dbReference>
<dbReference type="PANTHER" id="PTHR43472">
    <property type="entry name" value="PHOSPHORIBOSYLAMINE--GLYCINE LIGASE"/>
    <property type="match status" value="1"/>
</dbReference>
<dbReference type="InterPro" id="IPR013815">
    <property type="entry name" value="ATP_grasp_subdomain_1"/>
</dbReference>
<dbReference type="Gene3D" id="3.30.470.20">
    <property type="entry name" value="ATP-grasp fold, B domain"/>
    <property type="match status" value="1"/>
</dbReference>
<dbReference type="InterPro" id="IPR011761">
    <property type="entry name" value="ATP-grasp"/>
</dbReference>
<comment type="similarity">
    <text evidence="9 12">Belongs to the GARS family.</text>
</comment>
<reference evidence="16" key="1">
    <citation type="journal article" date="2019" name="Int. J. Syst. Evol. Microbiol.">
        <title>The Global Catalogue of Microorganisms (GCM) 10K type strain sequencing project: providing services to taxonomists for standard genome sequencing and annotation.</title>
        <authorList>
            <consortium name="The Broad Institute Genomics Platform"/>
            <consortium name="The Broad Institute Genome Sequencing Center for Infectious Disease"/>
            <person name="Wu L."/>
            <person name="Ma J."/>
        </authorList>
    </citation>
    <scope>NUCLEOTIDE SEQUENCE [LARGE SCALE GENOMIC DNA]</scope>
    <source>
        <strain evidence="16">KCTC 42953</strain>
    </source>
</reference>
<dbReference type="Gene3D" id="3.40.50.20">
    <property type="match status" value="1"/>
</dbReference>
<evidence type="ECO:0000256" key="1">
    <source>
        <dbReference type="ARBA" id="ARBA00001936"/>
    </source>
</evidence>
<dbReference type="Gene3D" id="3.90.600.10">
    <property type="entry name" value="Phosphoribosylglycinamide synthetase, C-terminal domain"/>
    <property type="match status" value="1"/>
</dbReference>
<evidence type="ECO:0000256" key="13">
    <source>
        <dbReference type="PROSITE-ProRule" id="PRU00409"/>
    </source>
</evidence>